<dbReference type="InterPro" id="IPR016166">
    <property type="entry name" value="FAD-bd_PCMH"/>
</dbReference>
<dbReference type="SUPFAM" id="SSF56176">
    <property type="entry name" value="FAD-binding/transporter-associated domain-like"/>
    <property type="match status" value="1"/>
</dbReference>
<gene>
    <name evidence="8" type="ORF">HYALB_00000381</name>
</gene>
<keyword evidence="4" id="KW-0274">FAD</keyword>
<keyword evidence="6" id="KW-0732">Signal</keyword>
<protein>
    <recommendedName>
        <fullName evidence="7">FAD-binding PCMH-type domain-containing protein</fullName>
    </recommendedName>
</protein>
<accession>A0A9N9LM09</accession>
<dbReference type="GO" id="GO:0016491">
    <property type="term" value="F:oxidoreductase activity"/>
    <property type="evidence" value="ECO:0007669"/>
    <property type="project" value="UniProtKB-KW"/>
</dbReference>
<dbReference type="PANTHER" id="PTHR42973">
    <property type="entry name" value="BINDING OXIDOREDUCTASE, PUTATIVE (AFU_ORTHOLOGUE AFUA_1G17690)-RELATED"/>
    <property type="match status" value="1"/>
</dbReference>
<evidence type="ECO:0000256" key="3">
    <source>
        <dbReference type="ARBA" id="ARBA00022630"/>
    </source>
</evidence>
<feature type="chain" id="PRO_5040324673" description="FAD-binding PCMH-type domain-containing protein" evidence="6">
    <location>
        <begin position="25"/>
        <end position="598"/>
    </location>
</feature>
<evidence type="ECO:0000256" key="6">
    <source>
        <dbReference type="SAM" id="SignalP"/>
    </source>
</evidence>
<evidence type="ECO:0000313" key="9">
    <source>
        <dbReference type="Proteomes" id="UP000701801"/>
    </source>
</evidence>
<dbReference type="PANTHER" id="PTHR42973:SF39">
    <property type="entry name" value="FAD-BINDING PCMH-TYPE DOMAIN-CONTAINING PROTEIN"/>
    <property type="match status" value="1"/>
</dbReference>
<dbReference type="InterPro" id="IPR036318">
    <property type="entry name" value="FAD-bd_PCMH-like_sf"/>
</dbReference>
<feature type="domain" description="FAD-binding PCMH-type" evidence="7">
    <location>
        <begin position="129"/>
        <end position="308"/>
    </location>
</feature>
<feature type="signal peptide" evidence="6">
    <location>
        <begin position="1"/>
        <end position="24"/>
    </location>
</feature>
<name>A0A9N9LM09_9HELO</name>
<evidence type="ECO:0000256" key="2">
    <source>
        <dbReference type="ARBA" id="ARBA00005466"/>
    </source>
</evidence>
<dbReference type="PROSITE" id="PS51387">
    <property type="entry name" value="FAD_PCMH"/>
    <property type="match status" value="1"/>
</dbReference>
<dbReference type="Proteomes" id="UP000701801">
    <property type="component" value="Unassembled WGS sequence"/>
</dbReference>
<evidence type="ECO:0000259" key="7">
    <source>
        <dbReference type="PROSITE" id="PS51387"/>
    </source>
</evidence>
<dbReference type="InterPro" id="IPR012951">
    <property type="entry name" value="BBE"/>
</dbReference>
<dbReference type="OrthoDB" id="9983560at2759"/>
<dbReference type="Pfam" id="PF01565">
    <property type="entry name" value="FAD_binding_4"/>
    <property type="match status" value="1"/>
</dbReference>
<dbReference type="InterPro" id="IPR006094">
    <property type="entry name" value="Oxid_FAD_bind_N"/>
</dbReference>
<keyword evidence="3" id="KW-0285">Flavoprotein</keyword>
<organism evidence="8 9">
    <name type="scientific">Hymenoscyphus albidus</name>
    <dbReference type="NCBI Taxonomy" id="595503"/>
    <lineage>
        <taxon>Eukaryota</taxon>
        <taxon>Fungi</taxon>
        <taxon>Dikarya</taxon>
        <taxon>Ascomycota</taxon>
        <taxon>Pezizomycotina</taxon>
        <taxon>Leotiomycetes</taxon>
        <taxon>Helotiales</taxon>
        <taxon>Helotiaceae</taxon>
        <taxon>Hymenoscyphus</taxon>
    </lineage>
</organism>
<evidence type="ECO:0000256" key="4">
    <source>
        <dbReference type="ARBA" id="ARBA00022827"/>
    </source>
</evidence>
<proteinExistence type="inferred from homology"/>
<comment type="similarity">
    <text evidence="2">Belongs to the oxygen-dependent FAD-linked oxidoreductase family.</text>
</comment>
<dbReference type="InterPro" id="IPR050416">
    <property type="entry name" value="FAD-linked_Oxidoreductase"/>
</dbReference>
<evidence type="ECO:0000313" key="8">
    <source>
        <dbReference type="EMBL" id="CAG8974769.1"/>
    </source>
</evidence>
<reference evidence="8" key="1">
    <citation type="submission" date="2021-07" db="EMBL/GenBank/DDBJ databases">
        <authorList>
            <person name="Durling M."/>
        </authorList>
    </citation>
    <scope>NUCLEOTIDE SEQUENCE</scope>
</reference>
<comment type="cofactor">
    <cofactor evidence="1">
        <name>FAD</name>
        <dbReference type="ChEBI" id="CHEBI:57692"/>
    </cofactor>
</comment>
<dbReference type="Pfam" id="PF08031">
    <property type="entry name" value="BBE"/>
    <property type="match status" value="1"/>
</dbReference>
<comment type="caution">
    <text evidence="8">The sequence shown here is derived from an EMBL/GenBank/DDBJ whole genome shotgun (WGS) entry which is preliminary data.</text>
</comment>
<dbReference type="AlphaFoldDB" id="A0A9N9LM09"/>
<dbReference type="GO" id="GO:0071949">
    <property type="term" value="F:FAD binding"/>
    <property type="evidence" value="ECO:0007669"/>
    <property type="project" value="InterPro"/>
</dbReference>
<dbReference type="EMBL" id="CAJVRM010000116">
    <property type="protein sequence ID" value="CAG8974769.1"/>
    <property type="molecule type" value="Genomic_DNA"/>
</dbReference>
<keyword evidence="5" id="KW-0560">Oxidoreductase</keyword>
<keyword evidence="9" id="KW-1185">Reference proteome</keyword>
<sequence>MLCETLRVISLTTLFLLAGSPVGAAVISTRQTNSSCRAVLGDSNWPSQDVWTQLNQTVSGRLIATIPQAAVCHREGYGGVQYDEAACAALAKVWDFPKTYTPFSGEIMNPYYQNASCNPYYSINGTCELGNYVSYAISVSGVEDVVAGIKFSQENNVRLVIKNTGHDFLGKSTGKGGLSLWTRNLQDMEIIPTYNSSSYTGPAIKIGAGRSGGDALLLAHDNGYRLVTGDCPTVGIAGGYASGGGHGYLNGAYGMAADNVLEWEVVTADGQHLIATPTENADLYWALSGGGAGTYAVVLSMTTKIYPDDGPIGAATLSFNASSTSSASAEIYAAGLQAWWEFLPSIIDTGATPAFNFINGQFLVFNTTAPGKTADDMALIYEPYLAKLRSLNINFQFATYAAPSFFGHYQVANGPLPDGPYVSSMLFNSRLIPRVISESSERSRNLTTALITAMDTDPAANWQFGCMGLNVNSTRIQYPDNSVISYWREAVAVCLDFSIYDWTIPEPAMLERRQDLASVVHPLIEAETQESGAYLNEADPLVYPKDNPGKWQSAFYGTNYQRLREIKDKYDPTSVFYAYTAVGSEDWVEDGEGRLCRA</sequence>
<dbReference type="Gene3D" id="3.30.465.10">
    <property type="match status" value="2"/>
</dbReference>
<dbReference type="InterPro" id="IPR016169">
    <property type="entry name" value="FAD-bd_PCMH_sub2"/>
</dbReference>
<evidence type="ECO:0000256" key="5">
    <source>
        <dbReference type="ARBA" id="ARBA00023002"/>
    </source>
</evidence>
<evidence type="ECO:0000256" key="1">
    <source>
        <dbReference type="ARBA" id="ARBA00001974"/>
    </source>
</evidence>